<dbReference type="EMBL" id="KZ454132">
    <property type="protein sequence ID" value="PKA46519.1"/>
    <property type="molecule type" value="Genomic_DNA"/>
</dbReference>
<gene>
    <name evidence="1" type="ORF">AXF42_Ash012652</name>
</gene>
<name>A0A2H9ZTA5_9ASPA</name>
<protein>
    <submittedName>
        <fullName evidence="1">Uncharacterized protein</fullName>
    </submittedName>
</protein>
<sequence length="68" mass="7810">MWDQVGRGSGDVGCMLSSWVVGFRGFSNGLEKNKIFIRCKFFFSKIKKLPFYTTRNLLCNMGSIFMLT</sequence>
<reference evidence="1 2" key="1">
    <citation type="journal article" date="2017" name="Nature">
        <title>The Apostasia genome and the evolution of orchids.</title>
        <authorList>
            <person name="Zhang G.Q."/>
            <person name="Liu K.W."/>
            <person name="Li Z."/>
            <person name="Lohaus R."/>
            <person name="Hsiao Y.Y."/>
            <person name="Niu S.C."/>
            <person name="Wang J.Y."/>
            <person name="Lin Y.C."/>
            <person name="Xu Q."/>
            <person name="Chen L.J."/>
            <person name="Yoshida K."/>
            <person name="Fujiwara S."/>
            <person name="Wang Z.W."/>
            <person name="Zhang Y.Q."/>
            <person name="Mitsuda N."/>
            <person name="Wang M."/>
            <person name="Liu G.H."/>
            <person name="Pecoraro L."/>
            <person name="Huang H.X."/>
            <person name="Xiao X.J."/>
            <person name="Lin M."/>
            <person name="Wu X.Y."/>
            <person name="Wu W.L."/>
            <person name="Chen Y.Y."/>
            <person name="Chang S.B."/>
            <person name="Sakamoto S."/>
            <person name="Ohme-Takagi M."/>
            <person name="Yagi M."/>
            <person name="Zeng S.J."/>
            <person name="Shen C.Y."/>
            <person name="Yeh C.M."/>
            <person name="Luo Y.B."/>
            <person name="Tsai W.C."/>
            <person name="Van de Peer Y."/>
            <person name="Liu Z.J."/>
        </authorList>
    </citation>
    <scope>NUCLEOTIDE SEQUENCE [LARGE SCALE GENOMIC DNA]</scope>
    <source>
        <strain evidence="2">cv. Shenzhen</strain>
        <tissue evidence="1">Stem</tissue>
    </source>
</reference>
<proteinExistence type="predicted"/>
<keyword evidence="2" id="KW-1185">Reference proteome</keyword>
<evidence type="ECO:0000313" key="1">
    <source>
        <dbReference type="EMBL" id="PKA46519.1"/>
    </source>
</evidence>
<organism evidence="1 2">
    <name type="scientific">Apostasia shenzhenica</name>
    <dbReference type="NCBI Taxonomy" id="1088818"/>
    <lineage>
        <taxon>Eukaryota</taxon>
        <taxon>Viridiplantae</taxon>
        <taxon>Streptophyta</taxon>
        <taxon>Embryophyta</taxon>
        <taxon>Tracheophyta</taxon>
        <taxon>Spermatophyta</taxon>
        <taxon>Magnoliopsida</taxon>
        <taxon>Liliopsida</taxon>
        <taxon>Asparagales</taxon>
        <taxon>Orchidaceae</taxon>
        <taxon>Apostasioideae</taxon>
        <taxon>Apostasia</taxon>
    </lineage>
</organism>
<accession>A0A2H9ZTA5</accession>
<dbReference type="AlphaFoldDB" id="A0A2H9ZTA5"/>
<dbReference type="Proteomes" id="UP000236161">
    <property type="component" value="Unassembled WGS sequence"/>
</dbReference>
<evidence type="ECO:0000313" key="2">
    <source>
        <dbReference type="Proteomes" id="UP000236161"/>
    </source>
</evidence>